<dbReference type="Pfam" id="PF09179">
    <property type="entry name" value="TilS"/>
    <property type="match status" value="1"/>
</dbReference>
<dbReference type="Pfam" id="PF11734">
    <property type="entry name" value="TilS_C"/>
    <property type="match status" value="1"/>
</dbReference>
<dbReference type="NCBIfam" id="TIGR02433">
    <property type="entry name" value="lysidine_TilS_C"/>
    <property type="match status" value="1"/>
</dbReference>
<sequence length="439" mass="49871">MARYHVLDPAETVIVAVSTGVDSMALLHLLEDLPAAQRPRLVVAHVNHHLRAQSADEVAFLMKYCQQRHLTLEVADWQQRDHPKTGIEAAGRAFRYAFFGRLMHDYQAQTLMTAHHANDQVETYLMKLARGGELNQLTGIAVQRAFLSGQLVRPLLKWSKAQLRQYAQVQQLPFFEDATNQDVHLTRNRIRQRVVPELMMVNPELLTHVASYEQQLTDLYAAQRQMVTTLLPTVTAGATLDLAAWQQLPPLWQRPVLRGWLINCQPQLISATKLTPVMRWLVNPQHPSGQLPLGRDYELVKRAGRVTLTPAKKRVKKLMPGQKIMVDLNQWQKITATDTVGLFTQAPVPTAQPFRLSATDWPLSWRPWQTGDRLALKGGGHQPVRRILIDQKVPVEVRDQVRVLVNAQGSVLWVVGYKFSYRSPTFGAHTVFLALKHRS</sequence>
<dbReference type="CDD" id="cd01992">
    <property type="entry name" value="TilS_N"/>
    <property type="match status" value="1"/>
</dbReference>
<comment type="caution">
    <text evidence="8">Lacks conserved residue(s) required for the propagation of feature annotation.</text>
</comment>
<evidence type="ECO:0000313" key="11">
    <source>
        <dbReference type="Proteomes" id="UP001589691"/>
    </source>
</evidence>
<dbReference type="PANTHER" id="PTHR43033:SF1">
    <property type="entry name" value="TRNA(ILE)-LYSIDINE SYNTHASE-RELATED"/>
    <property type="match status" value="1"/>
</dbReference>
<comment type="similarity">
    <text evidence="8">Belongs to the tRNA(Ile)-lysidine synthase family.</text>
</comment>
<dbReference type="SUPFAM" id="SSF56037">
    <property type="entry name" value="PheT/TilS domain"/>
    <property type="match status" value="1"/>
</dbReference>
<dbReference type="InterPro" id="IPR014729">
    <property type="entry name" value="Rossmann-like_a/b/a_fold"/>
</dbReference>
<dbReference type="RefSeq" id="WP_225424444.1">
    <property type="nucleotide sequence ID" value="NZ_BJEA01000019.1"/>
</dbReference>
<accession>A0ABV5WWX0</accession>
<dbReference type="InterPro" id="IPR012795">
    <property type="entry name" value="tRNA_Ile_lys_synt_N"/>
</dbReference>
<dbReference type="SUPFAM" id="SSF82829">
    <property type="entry name" value="MesJ substrate recognition domain-like"/>
    <property type="match status" value="1"/>
</dbReference>
<dbReference type="Proteomes" id="UP001589691">
    <property type="component" value="Unassembled WGS sequence"/>
</dbReference>
<protein>
    <recommendedName>
        <fullName evidence="8">tRNA(Ile)-lysidine synthase</fullName>
        <ecNumber evidence="8">6.3.4.19</ecNumber>
    </recommendedName>
    <alternativeName>
        <fullName evidence="8">tRNA(Ile)-2-lysyl-cytidine synthase</fullName>
    </alternativeName>
    <alternativeName>
        <fullName evidence="8">tRNA(Ile)-lysidine synthetase</fullName>
    </alternativeName>
</protein>
<keyword evidence="5" id="KW-0547">Nucleotide-binding</keyword>
<dbReference type="HAMAP" id="MF_01161">
    <property type="entry name" value="tRNA_Ile_lys_synt"/>
    <property type="match status" value="1"/>
</dbReference>
<evidence type="ECO:0000256" key="3">
    <source>
        <dbReference type="ARBA" id="ARBA00022598"/>
    </source>
</evidence>
<evidence type="ECO:0000256" key="5">
    <source>
        <dbReference type="ARBA" id="ARBA00022741"/>
    </source>
</evidence>
<gene>
    <name evidence="8 10" type="primary">tilS</name>
    <name evidence="10" type="ORF">ACFFLI_12385</name>
</gene>
<keyword evidence="3 8" id="KW-0436">Ligase</keyword>
<dbReference type="EC" id="6.3.4.19" evidence="8"/>
<evidence type="ECO:0000256" key="1">
    <source>
        <dbReference type="ARBA" id="ARBA00004496"/>
    </source>
</evidence>
<dbReference type="EMBL" id="JBHLZY010000027">
    <property type="protein sequence ID" value="MFB9770664.1"/>
    <property type="molecule type" value="Genomic_DNA"/>
</dbReference>
<feature type="domain" description="Lysidine-tRNA(Ile) synthetase C-terminal" evidence="9">
    <location>
        <begin position="363"/>
        <end position="432"/>
    </location>
</feature>
<dbReference type="Pfam" id="PF01171">
    <property type="entry name" value="ATP_bind_3"/>
    <property type="match status" value="1"/>
</dbReference>
<keyword evidence="6" id="KW-0067">ATP-binding</keyword>
<keyword evidence="4 8" id="KW-0819">tRNA processing</keyword>
<dbReference type="InterPro" id="IPR012094">
    <property type="entry name" value="tRNA_Ile_lys_synt"/>
</dbReference>
<dbReference type="SUPFAM" id="SSF52402">
    <property type="entry name" value="Adenine nucleotide alpha hydrolases-like"/>
    <property type="match status" value="1"/>
</dbReference>
<dbReference type="InterPro" id="IPR015262">
    <property type="entry name" value="tRNA_Ile_lys_synt_subst-bd"/>
</dbReference>
<keyword evidence="11" id="KW-1185">Reference proteome</keyword>
<evidence type="ECO:0000256" key="6">
    <source>
        <dbReference type="ARBA" id="ARBA00022840"/>
    </source>
</evidence>
<organism evidence="10 11">
    <name type="scientific">Lactiplantibacillus modestisalitolerans</name>
    <dbReference type="NCBI Taxonomy" id="1457219"/>
    <lineage>
        <taxon>Bacteria</taxon>
        <taxon>Bacillati</taxon>
        <taxon>Bacillota</taxon>
        <taxon>Bacilli</taxon>
        <taxon>Lactobacillales</taxon>
        <taxon>Lactobacillaceae</taxon>
        <taxon>Lactiplantibacillus</taxon>
    </lineage>
</organism>
<evidence type="ECO:0000256" key="7">
    <source>
        <dbReference type="ARBA" id="ARBA00048539"/>
    </source>
</evidence>
<dbReference type="NCBIfam" id="TIGR02432">
    <property type="entry name" value="lysidine_TilS_N"/>
    <property type="match status" value="1"/>
</dbReference>
<evidence type="ECO:0000256" key="4">
    <source>
        <dbReference type="ARBA" id="ARBA00022694"/>
    </source>
</evidence>
<dbReference type="PANTHER" id="PTHR43033">
    <property type="entry name" value="TRNA(ILE)-LYSIDINE SYNTHASE-RELATED"/>
    <property type="match status" value="1"/>
</dbReference>
<dbReference type="GO" id="GO:0032267">
    <property type="term" value="F:tRNA(Ile)-lysidine synthase activity"/>
    <property type="evidence" value="ECO:0007669"/>
    <property type="project" value="UniProtKB-EC"/>
</dbReference>
<comment type="function">
    <text evidence="8">Ligates lysine onto the cytidine present at position 34 of the AUA codon-specific tRNA(Ile) that contains the anticodon CAU, in an ATP-dependent manner. Cytidine is converted to lysidine, thus changing the amino acid specificity of the tRNA from methionine to isoleucine.</text>
</comment>
<reference evidence="10 11" key="1">
    <citation type="submission" date="2024-09" db="EMBL/GenBank/DDBJ databases">
        <authorList>
            <person name="Sun Q."/>
            <person name="Mori K."/>
        </authorList>
    </citation>
    <scope>NUCLEOTIDE SEQUENCE [LARGE SCALE GENOMIC DNA]</scope>
    <source>
        <strain evidence="10 11">TBRC 4576</strain>
    </source>
</reference>
<evidence type="ECO:0000256" key="2">
    <source>
        <dbReference type="ARBA" id="ARBA00022490"/>
    </source>
</evidence>
<name>A0ABV5WWX0_9LACO</name>
<dbReference type="SMART" id="SM00977">
    <property type="entry name" value="TilS_C"/>
    <property type="match status" value="1"/>
</dbReference>
<comment type="subcellular location">
    <subcellularLocation>
        <location evidence="1 8">Cytoplasm</location>
    </subcellularLocation>
</comment>
<dbReference type="InterPro" id="IPR011063">
    <property type="entry name" value="TilS/TtcA_N"/>
</dbReference>
<evidence type="ECO:0000256" key="8">
    <source>
        <dbReference type="HAMAP-Rule" id="MF_01161"/>
    </source>
</evidence>
<comment type="catalytic activity">
    <reaction evidence="7 8">
        <text>cytidine(34) in tRNA(Ile2) + L-lysine + ATP = lysidine(34) in tRNA(Ile2) + AMP + diphosphate + H(+)</text>
        <dbReference type="Rhea" id="RHEA:43744"/>
        <dbReference type="Rhea" id="RHEA-COMP:10625"/>
        <dbReference type="Rhea" id="RHEA-COMP:10670"/>
        <dbReference type="ChEBI" id="CHEBI:15378"/>
        <dbReference type="ChEBI" id="CHEBI:30616"/>
        <dbReference type="ChEBI" id="CHEBI:32551"/>
        <dbReference type="ChEBI" id="CHEBI:33019"/>
        <dbReference type="ChEBI" id="CHEBI:82748"/>
        <dbReference type="ChEBI" id="CHEBI:83665"/>
        <dbReference type="ChEBI" id="CHEBI:456215"/>
        <dbReference type="EC" id="6.3.4.19"/>
    </reaction>
</comment>
<dbReference type="InterPro" id="IPR012796">
    <property type="entry name" value="Lysidine-tRNA-synth_C"/>
</dbReference>
<evidence type="ECO:0000259" key="9">
    <source>
        <dbReference type="SMART" id="SM00977"/>
    </source>
</evidence>
<dbReference type="Gene3D" id="3.40.50.620">
    <property type="entry name" value="HUPs"/>
    <property type="match status" value="1"/>
</dbReference>
<evidence type="ECO:0000313" key="10">
    <source>
        <dbReference type="EMBL" id="MFB9770664.1"/>
    </source>
</evidence>
<comment type="caution">
    <text evidence="10">The sequence shown here is derived from an EMBL/GenBank/DDBJ whole genome shotgun (WGS) entry which is preliminary data.</text>
</comment>
<proteinExistence type="inferred from homology"/>
<keyword evidence="2 8" id="KW-0963">Cytoplasm</keyword>